<feature type="transmembrane region" description="Helical" evidence="1">
    <location>
        <begin position="12"/>
        <end position="32"/>
    </location>
</feature>
<evidence type="ECO:0000256" key="1">
    <source>
        <dbReference type="SAM" id="Phobius"/>
    </source>
</evidence>
<name>A0A4R2H5A8_9SPHI</name>
<dbReference type="Proteomes" id="UP000295684">
    <property type="component" value="Unassembled WGS sequence"/>
</dbReference>
<reference evidence="2 3" key="1">
    <citation type="submission" date="2019-03" db="EMBL/GenBank/DDBJ databases">
        <title>Genomic Encyclopedia of Type Strains, Phase IV (KMG-IV): sequencing the most valuable type-strain genomes for metagenomic binning, comparative biology and taxonomic classification.</title>
        <authorList>
            <person name="Goeker M."/>
        </authorList>
    </citation>
    <scope>NUCLEOTIDE SEQUENCE [LARGE SCALE GENOMIC DNA]</scope>
    <source>
        <strain evidence="2 3">DSM 103236</strain>
    </source>
</reference>
<comment type="caution">
    <text evidence="2">The sequence shown here is derived from an EMBL/GenBank/DDBJ whole genome shotgun (WGS) entry which is preliminary data.</text>
</comment>
<proteinExistence type="predicted"/>
<evidence type="ECO:0008006" key="4">
    <source>
        <dbReference type="Google" id="ProtNLM"/>
    </source>
</evidence>
<keyword evidence="1" id="KW-1133">Transmembrane helix</keyword>
<sequence length="145" mass="16538">MITSIKVKDNSNIVPLLFAFGAFPIFFVIITFAFNLTYFISSIISMSLLIISLIFIFRNLLSKQNEYAITANQSEITFIKLGTFKWEEINKITSIDENSLFSRNPQYYIVVVLKNGKKLTINVTSFDYQAEELSTILKTLGKLNA</sequence>
<dbReference type="AlphaFoldDB" id="A0A4R2H5A8"/>
<organism evidence="2 3">
    <name type="scientific">Pedobacter psychrotolerans</name>
    <dbReference type="NCBI Taxonomy" id="1843235"/>
    <lineage>
        <taxon>Bacteria</taxon>
        <taxon>Pseudomonadati</taxon>
        <taxon>Bacteroidota</taxon>
        <taxon>Sphingobacteriia</taxon>
        <taxon>Sphingobacteriales</taxon>
        <taxon>Sphingobacteriaceae</taxon>
        <taxon>Pedobacter</taxon>
    </lineage>
</organism>
<accession>A0A4R2H5A8</accession>
<evidence type="ECO:0000313" key="2">
    <source>
        <dbReference type="EMBL" id="TCO20626.1"/>
    </source>
</evidence>
<dbReference type="RefSeq" id="WP_165877973.1">
    <property type="nucleotide sequence ID" value="NZ_BMJO01000007.1"/>
</dbReference>
<gene>
    <name evidence="2" type="ORF">EV200_10866</name>
</gene>
<keyword evidence="1" id="KW-0472">Membrane</keyword>
<feature type="transmembrane region" description="Helical" evidence="1">
    <location>
        <begin position="38"/>
        <end position="57"/>
    </location>
</feature>
<protein>
    <recommendedName>
        <fullName evidence="4">PH (Pleckstrin Homology) domain-containing protein</fullName>
    </recommendedName>
</protein>
<evidence type="ECO:0000313" key="3">
    <source>
        <dbReference type="Proteomes" id="UP000295684"/>
    </source>
</evidence>
<keyword evidence="1" id="KW-0812">Transmembrane</keyword>
<dbReference type="EMBL" id="SLWO01000008">
    <property type="protein sequence ID" value="TCO20626.1"/>
    <property type="molecule type" value="Genomic_DNA"/>
</dbReference>